<sequence length="363" mass="43083">MELNFLRNILLDLTKRFSQVNLPYKDFLKRELLHLNDYEKCLIKKKIIALNYDIGASSVLNLLKETNVLNCNEYLEKIDDKTELLQIITDILDDPVNAIALIEEILNEEKYSEQINQYFENYINDVITNQNIIETEMISVLETNLTKKTFSDIVLPIFLEQIFHHVHEKTQNLMEVLGNQKAFNMKFKTFKLLNLIFKSLMKDYEENIINHIIVLWKNHDIHDCNWFFTLMTINYVNAGSESYKDLKKLIESEFKKFRTSNDHIYLYKALIAARQLFYYSPFDTSTNNYKQWVKCSIGELNYIVKDKTQYINIIETLQNTVSYENDYDILEIHIKTQIAAPSKEYSRVLEYKRLLQSRQAALL</sequence>
<dbReference type="OrthoDB" id="7790690at2759"/>
<dbReference type="Pfam" id="PF15865">
    <property type="entry name" value="Fanconi_A_N"/>
    <property type="match status" value="1"/>
</dbReference>
<proteinExistence type="predicted"/>
<organism evidence="2 3">
    <name type="scientific">Polypedilum vanderplanki</name>
    <name type="common">Sleeping chironomid midge</name>
    <dbReference type="NCBI Taxonomy" id="319348"/>
    <lineage>
        <taxon>Eukaryota</taxon>
        <taxon>Metazoa</taxon>
        <taxon>Ecdysozoa</taxon>
        <taxon>Arthropoda</taxon>
        <taxon>Hexapoda</taxon>
        <taxon>Insecta</taxon>
        <taxon>Pterygota</taxon>
        <taxon>Neoptera</taxon>
        <taxon>Endopterygota</taxon>
        <taxon>Diptera</taxon>
        <taxon>Nematocera</taxon>
        <taxon>Chironomoidea</taxon>
        <taxon>Chironomidae</taxon>
        <taxon>Chironominae</taxon>
        <taxon>Polypedilum</taxon>
        <taxon>Polypedilum</taxon>
    </lineage>
</organism>
<accession>A0A9J6CD40</accession>
<dbReference type="AlphaFoldDB" id="A0A9J6CD40"/>
<evidence type="ECO:0000313" key="2">
    <source>
        <dbReference type="EMBL" id="KAG5680020.1"/>
    </source>
</evidence>
<keyword evidence="3" id="KW-1185">Reference proteome</keyword>
<name>A0A9J6CD40_POLVA</name>
<dbReference type="Proteomes" id="UP001107558">
    <property type="component" value="Chromosome 1"/>
</dbReference>
<reference evidence="2" key="1">
    <citation type="submission" date="2021-03" db="EMBL/GenBank/DDBJ databases">
        <title>Chromosome level genome of the anhydrobiotic midge Polypedilum vanderplanki.</title>
        <authorList>
            <person name="Yoshida Y."/>
            <person name="Kikawada T."/>
            <person name="Gusev O."/>
        </authorList>
    </citation>
    <scope>NUCLEOTIDE SEQUENCE</scope>
    <source>
        <strain evidence="2">NIAS01</strain>
        <tissue evidence="2">Whole body or cell culture</tissue>
    </source>
</reference>
<evidence type="ECO:0000259" key="1">
    <source>
        <dbReference type="Pfam" id="PF15865"/>
    </source>
</evidence>
<dbReference type="InterPro" id="IPR031729">
    <property type="entry name" value="Fanconi_A_N"/>
</dbReference>
<feature type="domain" description="Fanconi anaemia group A protein N-terminal" evidence="1">
    <location>
        <begin position="120"/>
        <end position="362"/>
    </location>
</feature>
<comment type="caution">
    <text evidence="2">The sequence shown here is derived from an EMBL/GenBank/DDBJ whole genome shotgun (WGS) entry which is preliminary data.</text>
</comment>
<evidence type="ECO:0000313" key="3">
    <source>
        <dbReference type="Proteomes" id="UP001107558"/>
    </source>
</evidence>
<dbReference type="EMBL" id="JADBJN010000001">
    <property type="protein sequence ID" value="KAG5680020.1"/>
    <property type="molecule type" value="Genomic_DNA"/>
</dbReference>
<gene>
    <name evidence="2" type="ORF">PVAND_009553</name>
</gene>
<protein>
    <recommendedName>
        <fullName evidence="1">Fanconi anaemia group A protein N-terminal domain-containing protein</fullName>
    </recommendedName>
</protein>